<evidence type="ECO:0000313" key="1">
    <source>
        <dbReference type="EMBL" id="EAX96377.1"/>
    </source>
</evidence>
<sequence>MNQNIVRRDPQFIFLKEEDMLYAIADETDDTLPIFDSINFNNLIKIKKVDSITFQGLKSGQSFHPVSEIENPYKLNWNKIIRLVLNDFNKSHNDSEVKRPLINSLSCIFVIDENNIQYFPSGYSTEISFTNSFGKILTEIGTLLQLGETWLEKLARICLLKPDIRPKFDFVTSLMKYPEFYFPCYHESGNYNNGGIVKTDDAIKLFIDFMAHNKINNSDFIDIYELIQGYKNKRNKIDVITPIPKLLNGSADEIKDLASKGMYLAKIQYLKSIDKKIDEYQVKIPNQYIEEYKNTYKNLLGDPDTIDFEKMFIDSIIKFGIFYQQLYYNSIKGDNKEDYKYFQISEEIFIKGIEQRNSVVCQYCCGRLNHTRFNKTRNQENFKNAKLNYQIVIDKAPKHSKFWNLANYQMALLLKSNRVPKNVYLPYLRNSCKVSTKGRNERLTDDSFYYDSTPYEHINKINKKFLSNVLHVSLTGLQRTD</sequence>
<dbReference type="VEuPathDB" id="TrichDB:TVAGG3_0118590"/>
<keyword evidence="2" id="KW-1185">Reference proteome</keyword>
<accession>A2FFD1</accession>
<gene>
    <name evidence="1" type="ORF">TVAG_276620</name>
</gene>
<dbReference type="RefSeq" id="XP_001309307.1">
    <property type="nucleotide sequence ID" value="XM_001309306.1"/>
</dbReference>
<proteinExistence type="predicted"/>
<reference evidence="1" key="2">
    <citation type="journal article" date="2007" name="Science">
        <title>Draft genome sequence of the sexually transmitted pathogen Trichomonas vaginalis.</title>
        <authorList>
            <person name="Carlton J.M."/>
            <person name="Hirt R.P."/>
            <person name="Silva J.C."/>
            <person name="Delcher A.L."/>
            <person name="Schatz M."/>
            <person name="Zhao Q."/>
            <person name="Wortman J.R."/>
            <person name="Bidwell S.L."/>
            <person name="Alsmark U.C.M."/>
            <person name="Besteiro S."/>
            <person name="Sicheritz-Ponten T."/>
            <person name="Noel C.J."/>
            <person name="Dacks J.B."/>
            <person name="Foster P.G."/>
            <person name="Simillion C."/>
            <person name="Van de Peer Y."/>
            <person name="Miranda-Saavedra D."/>
            <person name="Barton G.J."/>
            <person name="Westrop G.D."/>
            <person name="Mueller S."/>
            <person name="Dessi D."/>
            <person name="Fiori P.L."/>
            <person name="Ren Q."/>
            <person name="Paulsen I."/>
            <person name="Zhang H."/>
            <person name="Bastida-Corcuera F.D."/>
            <person name="Simoes-Barbosa A."/>
            <person name="Brown M.T."/>
            <person name="Hayes R.D."/>
            <person name="Mukherjee M."/>
            <person name="Okumura C.Y."/>
            <person name="Schneider R."/>
            <person name="Smith A.J."/>
            <person name="Vanacova S."/>
            <person name="Villalvazo M."/>
            <person name="Haas B.J."/>
            <person name="Pertea M."/>
            <person name="Feldblyum T.V."/>
            <person name="Utterback T.R."/>
            <person name="Shu C.L."/>
            <person name="Osoegawa K."/>
            <person name="de Jong P.J."/>
            <person name="Hrdy I."/>
            <person name="Horvathova L."/>
            <person name="Zubacova Z."/>
            <person name="Dolezal P."/>
            <person name="Malik S.B."/>
            <person name="Logsdon J.M. Jr."/>
            <person name="Henze K."/>
            <person name="Gupta A."/>
            <person name="Wang C.C."/>
            <person name="Dunne R.L."/>
            <person name="Upcroft J.A."/>
            <person name="Upcroft P."/>
            <person name="White O."/>
            <person name="Salzberg S.L."/>
            <person name="Tang P."/>
            <person name="Chiu C.-H."/>
            <person name="Lee Y.-S."/>
            <person name="Embley T.M."/>
            <person name="Coombs G.H."/>
            <person name="Mottram J.C."/>
            <person name="Tachezy J."/>
            <person name="Fraser-Liggett C.M."/>
            <person name="Johnson P.J."/>
        </authorList>
    </citation>
    <scope>NUCLEOTIDE SEQUENCE [LARGE SCALE GENOMIC DNA]</scope>
    <source>
        <strain evidence="1">G3</strain>
    </source>
</reference>
<evidence type="ECO:0000313" key="2">
    <source>
        <dbReference type="Proteomes" id="UP000001542"/>
    </source>
</evidence>
<dbReference type="AlphaFoldDB" id="A2FFD1"/>
<organism evidence="1 2">
    <name type="scientific">Trichomonas vaginalis (strain ATCC PRA-98 / G3)</name>
    <dbReference type="NCBI Taxonomy" id="412133"/>
    <lineage>
        <taxon>Eukaryota</taxon>
        <taxon>Metamonada</taxon>
        <taxon>Parabasalia</taxon>
        <taxon>Trichomonadida</taxon>
        <taxon>Trichomonadidae</taxon>
        <taxon>Trichomonas</taxon>
    </lineage>
</organism>
<protein>
    <submittedName>
        <fullName evidence="1">Uncharacterized protein</fullName>
    </submittedName>
</protein>
<reference evidence="1" key="1">
    <citation type="submission" date="2006-10" db="EMBL/GenBank/DDBJ databases">
        <authorList>
            <person name="Amadeo P."/>
            <person name="Zhao Q."/>
            <person name="Wortman J."/>
            <person name="Fraser-Liggett C."/>
            <person name="Carlton J."/>
        </authorList>
    </citation>
    <scope>NUCLEOTIDE SEQUENCE</scope>
    <source>
        <strain evidence="1">G3</strain>
    </source>
</reference>
<dbReference type="Proteomes" id="UP000001542">
    <property type="component" value="Unassembled WGS sequence"/>
</dbReference>
<dbReference type="KEGG" id="tva:4754149"/>
<dbReference type="VEuPathDB" id="TrichDB:TVAG_276620"/>
<dbReference type="InParanoid" id="A2FFD1"/>
<name>A2FFD1_TRIV3</name>
<dbReference type="EMBL" id="DS113761">
    <property type="protein sequence ID" value="EAX96377.1"/>
    <property type="molecule type" value="Genomic_DNA"/>
</dbReference>